<protein>
    <recommendedName>
        <fullName evidence="7">DNA 3'-5' helicase</fullName>
        <ecNumber evidence="7">5.6.2.4</ecNumber>
    </recommendedName>
</protein>
<evidence type="ECO:0000313" key="10">
    <source>
        <dbReference type="EMBL" id="CAB4594864.1"/>
    </source>
</evidence>
<dbReference type="PROSITE" id="PS51194">
    <property type="entry name" value="HELICASE_CTER"/>
    <property type="match status" value="1"/>
</dbReference>
<evidence type="ECO:0000256" key="4">
    <source>
        <dbReference type="ARBA" id="ARBA00023125"/>
    </source>
</evidence>
<evidence type="ECO:0000256" key="6">
    <source>
        <dbReference type="ARBA" id="ARBA00034617"/>
    </source>
</evidence>
<dbReference type="GO" id="GO:0009378">
    <property type="term" value="F:four-way junction helicase activity"/>
    <property type="evidence" value="ECO:0007669"/>
    <property type="project" value="TreeGrafter"/>
</dbReference>
<dbReference type="SUPFAM" id="SSF52540">
    <property type="entry name" value="P-loop containing nucleoside triphosphate hydrolases"/>
    <property type="match status" value="1"/>
</dbReference>
<dbReference type="PANTHER" id="PTHR13710">
    <property type="entry name" value="DNA HELICASE RECQ FAMILY MEMBER"/>
    <property type="match status" value="1"/>
</dbReference>
<keyword evidence="2" id="KW-0547">Nucleotide-binding</keyword>
<dbReference type="GO" id="GO:0005694">
    <property type="term" value="C:chromosome"/>
    <property type="evidence" value="ECO:0007669"/>
    <property type="project" value="TreeGrafter"/>
</dbReference>
<evidence type="ECO:0000259" key="9">
    <source>
        <dbReference type="PROSITE" id="PS51194"/>
    </source>
</evidence>
<dbReference type="PROSITE" id="PS51192">
    <property type="entry name" value="HELICASE_ATP_BIND_1"/>
    <property type="match status" value="1"/>
</dbReference>
<proteinExistence type="inferred from homology"/>
<evidence type="ECO:0000259" key="8">
    <source>
        <dbReference type="PROSITE" id="PS51192"/>
    </source>
</evidence>
<feature type="domain" description="Helicase C-terminal" evidence="9">
    <location>
        <begin position="599"/>
        <end position="770"/>
    </location>
</feature>
<dbReference type="GO" id="GO:0005737">
    <property type="term" value="C:cytoplasm"/>
    <property type="evidence" value="ECO:0007669"/>
    <property type="project" value="TreeGrafter"/>
</dbReference>
<sequence length="1140" mass="124340">MHAASDVAALSSVIVATRTHGPLPGRDTAYWVTLARRLLQRGSCPPLSGGAAADGSVVSAADVRALFEPARSWVVDAAGLGMQVDEPEFLEEVRRLNPTAATFLLPQAPFESLGSGPSGDSTQWVDFAFAVPGRSLTVIELDGESHRTTAAADAARDAALAERGVTTVRCTERSEAQRLARALSIEPGLSVTCGGGAELRDALRAVRWAYAVIEAVAVGALVPAPRWTVSGVAWHQWFGDLLDCLAGLDAVWRTGVMPSSIDVIDDGDVTTWTNPFDDRVQHDGVVDETPRVSVCVDWGPVWAALPVEHDIVVRGVPLPTLAGWDEDLSSERRTLVEGVDHRGSLEQALCAVARYAIGVPSFREGQVRAIERVLTGGDSLALLPTGHGKTLIYQLAMLLRPGLTLVVAPLVSLIGDQERRFLELGIDRVLAIHGGRTGSSDDAQAVLAAVRSGNSLIMFVSPERLQIDSFRKALSSSLSSRVAGLTVVDEAHCVSEWGHDFRTSYLRLGRNLRRWTANDGGAPALVSLTGTASPGVVRDVLRELDIDATDPGAVQRPPTFDRPNLSFEILDGGAANDFDMLRHAITAVIPQRLGLSLETIAGAGNRCDVGGLVFVPWTKGDYGVVEVRRQLVEWFQDLGINARVDVYCGAAPSGRDPRTWDAEKAEIARRFQADELAILVTTKAFGMGIDKPNIRWTAHLGMPSSIEAFAQEAGRAGRDRRLRAHCVLVTGQRDPVLVDRLLDARTLPEARRVFDRDGAGDVGRQLFFLHNSFPGLGADAPLTEGERKTLELAWVIGDVEQAKDMWRRLKAAEARPGAVLTIPHLPDGAKVLAPREQDRIKSLVDRALFRLSMVGVVDDLTVEPRAGRLTVHLANYDRASIDESYLAFAERMQPGRHRSHLARVLAAPDDLDERICFHLEGVVRMVYSVIEPARVTALREMLRLTRQGRSDEVIRSTIAAYLSDGPTAQLLSELAVATRVDMAAALQAIDALPSGDHYEWAGSATRQLEAYPGHPVLLAVRAAGEAQLPAGDVEAFGEFVAQLTSSLDSYELDDEAASDVFRWLRRVLVNFQQGRRASWLPMLWATFHEKSRHWRLLDETSREVLQNWKADPHELDAARAVRLRLMVRSDDSRTPRKDER</sequence>
<dbReference type="PANTHER" id="PTHR13710:SF105">
    <property type="entry name" value="ATP-DEPENDENT DNA HELICASE Q1"/>
    <property type="match status" value="1"/>
</dbReference>
<reference evidence="10" key="1">
    <citation type="submission" date="2020-05" db="EMBL/GenBank/DDBJ databases">
        <authorList>
            <person name="Chiriac C."/>
            <person name="Salcher M."/>
            <person name="Ghai R."/>
            <person name="Kavagutti S V."/>
        </authorList>
    </citation>
    <scope>NUCLEOTIDE SEQUENCE</scope>
</reference>
<dbReference type="Pfam" id="PF00270">
    <property type="entry name" value="DEAD"/>
    <property type="match status" value="1"/>
</dbReference>
<dbReference type="Pfam" id="PF00271">
    <property type="entry name" value="Helicase_C"/>
    <property type="match status" value="1"/>
</dbReference>
<dbReference type="InterPro" id="IPR027417">
    <property type="entry name" value="P-loop_NTPase"/>
</dbReference>
<dbReference type="GO" id="GO:0006281">
    <property type="term" value="P:DNA repair"/>
    <property type="evidence" value="ECO:0007669"/>
    <property type="project" value="TreeGrafter"/>
</dbReference>
<keyword evidence="3" id="KW-0067">ATP-binding</keyword>
<dbReference type="EC" id="5.6.2.4" evidence="7"/>
<comment type="similarity">
    <text evidence="1">Belongs to the helicase family. RecQ subfamily.</text>
</comment>
<keyword evidence="4" id="KW-0238">DNA-binding</keyword>
<feature type="domain" description="Helicase ATP-binding" evidence="8">
    <location>
        <begin position="370"/>
        <end position="550"/>
    </location>
</feature>
<dbReference type="Gene3D" id="3.40.50.300">
    <property type="entry name" value="P-loop containing nucleotide triphosphate hydrolases"/>
    <property type="match status" value="2"/>
</dbReference>
<dbReference type="GO" id="GO:0043138">
    <property type="term" value="F:3'-5' DNA helicase activity"/>
    <property type="evidence" value="ECO:0007669"/>
    <property type="project" value="UniProtKB-EC"/>
</dbReference>
<comment type="catalytic activity">
    <reaction evidence="6">
        <text>Couples ATP hydrolysis with the unwinding of duplex DNA by translocating in the 3'-5' direction.</text>
        <dbReference type="EC" id="5.6.2.4"/>
    </reaction>
</comment>
<dbReference type="GO" id="GO:0006310">
    <property type="term" value="P:DNA recombination"/>
    <property type="evidence" value="ECO:0007669"/>
    <property type="project" value="TreeGrafter"/>
</dbReference>
<dbReference type="GO" id="GO:0003677">
    <property type="term" value="F:DNA binding"/>
    <property type="evidence" value="ECO:0007669"/>
    <property type="project" value="UniProtKB-KW"/>
</dbReference>
<dbReference type="CDD" id="cd17920">
    <property type="entry name" value="DEXHc_RecQ"/>
    <property type="match status" value="1"/>
</dbReference>
<dbReference type="SMART" id="SM00490">
    <property type="entry name" value="HELICc"/>
    <property type="match status" value="1"/>
</dbReference>
<accession>A0A6J6G6T1</accession>
<evidence type="ECO:0000256" key="2">
    <source>
        <dbReference type="ARBA" id="ARBA00022741"/>
    </source>
</evidence>
<dbReference type="InterPro" id="IPR001650">
    <property type="entry name" value="Helicase_C-like"/>
</dbReference>
<evidence type="ECO:0000256" key="7">
    <source>
        <dbReference type="ARBA" id="ARBA00034808"/>
    </source>
</evidence>
<gene>
    <name evidence="10" type="ORF">UFOPK1493_03946</name>
</gene>
<name>A0A6J6G6T1_9ZZZZ</name>
<dbReference type="GO" id="GO:0005524">
    <property type="term" value="F:ATP binding"/>
    <property type="evidence" value="ECO:0007669"/>
    <property type="project" value="UniProtKB-KW"/>
</dbReference>
<keyword evidence="5" id="KW-0413">Isomerase</keyword>
<evidence type="ECO:0000256" key="5">
    <source>
        <dbReference type="ARBA" id="ARBA00023235"/>
    </source>
</evidence>
<dbReference type="InterPro" id="IPR014001">
    <property type="entry name" value="Helicase_ATP-bd"/>
</dbReference>
<dbReference type="InterPro" id="IPR011545">
    <property type="entry name" value="DEAD/DEAH_box_helicase_dom"/>
</dbReference>
<dbReference type="SMART" id="SM00487">
    <property type="entry name" value="DEXDc"/>
    <property type="match status" value="1"/>
</dbReference>
<dbReference type="AlphaFoldDB" id="A0A6J6G6T1"/>
<evidence type="ECO:0000256" key="1">
    <source>
        <dbReference type="ARBA" id="ARBA00005446"/>
    </source>
</evidence>
<organism evidence="10">
    <name type="scientific">freshwater metagenome</name>
    <dbReference type="NCBI Taxonomy" id="449393"/>
    <lineage>
        <taxon>unclassified sequences</taxon>
        <taxon>metagenomes</taxon>
        <taxon>ecological metagenomes</taxon>
    </lineage>
</organism>
<evidence type="ECO:0000256" key="3">
    <source>
        <dbReference type="ARBA" id="ARBA00022840"/>
    </source>
</evidence>
<dbReference type="EMBL" id="CAEZSR010000262">
    <property type="protein sequence ID" value="CAB4594864.1"/>
    <property type="molecule type" value="Genomic_DNA"/>
</dbReference>